<feature type="coiled-coil region" evidence="1">
    <location>
        <begin position="412"/>
        <end position="471"/>
    </location>
</feature>
<protein>
    <submittedName>
        <fullName evidence="5">Recombinase</fullName>
    </submittedName>
</protein>
<evidence type="ECO:0000259" key="3">
    <source>
        <dbReference type="PROSITE" id="PS51736"/>
    </source>
</evidence>
<sequence length="781" mass="88540">MSEKVRPKHLDRPALVYIRQSTLMQVHEHQQSTERQYDLVEFAKKLGWDAARIEVIDEDLGQSGTSAAQRAGFQRLAADVSLGKVGAIFSLEVSRLARSSADWHRLMDLCALSDTLIVDEEGIYDASDFNDRLVLGMKGTMSDAEIHLMRQRLRGGILHKAKKGELAFPPPTGYVFDNGALVLDPDEQVQKAIRLLFERFRLDGSVARAVRYFTRHGLLFPSHHAHRDGHAEIQWHPLTTHRALTILRNPTYAGAYAWGRNRERCALIDGAVRCKQEKLAAPEQWQAFVKDAHPAYITWEEYTENLKRIEENATRIPGVYMRGAARSGKALLQGLVLCGRCGRRMHSSFPVASTPVYECIRTEYGEGRCWSTGARRIDDKVVETFLEAMAPPELDLSLAVLKEVERQANSLARQWKLRLERARYEAQRAERQYNAVEPENRIVARTLEARWNQKLQELAQVEQEYEEAKGKQKLELSAQDKKAILALARDLPGLWNAPTTTTVDKKRMLRLLIQDVVLSPVDAPERAVRIRILWKTGAISELQTPRPTAADSRKAPEPVIAVVRELAGKKYSDPQIAAELNRLGLKNSLGRAFTSTTVGPLRRGHAIRAGRPPGVSASPLPEQDEQGRYSMRGLISRYGVSAPMVRYWVKQGRITPVRDKKRGAFWFEMTPELQSLLAMARSRGYRPGRQPGRSGNPRLPARLPDGRYTTRGLIEKYGVSESTVRYWVKAHILTPERDLPGGFLCFRLTHAHERRIKEALARGRSARTRRQRHRSHPHSNE</sequence>
<dbReference type="AlphaFoldDB" id="A0A250IVF1"/>
<dbReference type="Pfam" id="PF13408">
    <property type="entry name" value="Zn_ribbon_recom"/>
    <property type="match status" value="1"/>
</dbReference>
<dbReference type="SMART" id="SM00857">
    <property type="entry name" value="Resolvase"/>
    <property type="match status" value="1"/>
</dbReference>
<dbReference type="PANTHER" id="PTHR30461">
    <property type="entry name" value="DNA-INVERTASE FROM LAMBDOID PROPHAGE"/>
    <property type="match status" value="1"/>
</dbReference>
<dbReference type="CDD" id="cd00338">
    <property type="entry name" value="Ser_Recombinase"/>
    <property type="match status" value="1"/>
</dbReference>
<reference evidence="5 7" key="1">
    <citation type="submission" date="2017-06" db="EMBL/GenBank/DDBJ databases">
        <title>Sequencing and comparative analysis of myxobacterial genomes.</title>
        <authorList>
            <person name="Rupp O."/>
            <person name="Goesmann A."/>
            <person name="Sogaard-Andersen L."/>
        </authorList>
    </citation>
    <scope>NUCLEOTIDE SEQUENCE [LARGE SCALE GENOMIC DNA]</scope>
    <source>
        <strain evidence="5 7">DSM 52655</strain>
    </source>
</reference>
<feature type="region of interest" description="Disordered" evidence="2">
    <location>
        <begin position="604"/>
        <end position="625"/>
    </location>
</feature>
<feature type="compositionally biased region" description="Basic residues" evidence="2">
    <location>
        <begin position="764"/>
        <end position="781"/>
    </location>
</feature>
<evidence type="ECO:0000313" key="7">
    <source>
        <dbReference type="Proteomes" id="UP000217257"/>
    </source>
</evidence>
<dbReference type="GO" id="GO:0003677">
    <property type="term" value="F:DNA binding"/>
    <property type="evidence" value="ECO:0007669"/>
    <property type="project" value="InterPro"/>
</dbReference>
<dbReference type="PROSITE" id="PS51737">
    <property type="entry name" value="RECOMBINASE_DNA_BIND"/>
    <property type="match status" value="1"/>
</dbReference>
<feature type="region of interest" description="Disordered" evidence="2">
    <location>
        <begin position="759"/>
        <end position="781"/>
    </location>
</feature>
<feature type="region of interest" description="Disordered" evidence="2">
    <location>
        <begin position="684"/>
        <end position="706"/>
    </location>
</feature>
<dbReference type="InterPro" id="IPR036162">
    <property type="entry name" value="Resolvase-like_N_sf"/>
</dbReference>
<name>A0A250IVF1_9BACT</name>
<organism evidence="5 7">
    <name type="scientific">Cystobacter fuscus</name>
    <dbReference type="NCBI Taxonomy" id="43"/>
    <lineage>
        <taxon>Bacteria</taxon>
        <taxon>Pseudomonadati</taxon>
        <taxon>Myxococcota</taxon>
        <taxon>Myxococcia</taxon>
        <taxon>Myxococcales</taxon>
        <taxon>Cystobacterineae</taxon>
        <taxon>Archangiaceae</taxon>
        <taxon>Cystobacter</taxon>
    </lineage>
</organism>
<feature type="domain" description="Recombinase" evidence="4">
    <location>
        <begin position="171"/>
        <end position="315"/>
    </location>
</feature>
<dbReference type="EMBL" id="CP022098">
    <property type="protein sequence ID" value="ATB35725.1"/>
    <property type="molecule type" value="Genomic_DNA"/>
</dbReference>
<dbReference type="InterPro" id="IPR038109">
    <property type="entry name" value="DNA_bind_recomb_sf"/>
</dbReference>
<evidence type="ECO:0000256" key="1">
    <source>
        <dbReference type="SAM" id="Coils"/>
    </source>
</evidence>
<gene>
    <name evidence="5" type="ORF">CYFUS_001139</name>
    <name evidence="6" type="ORF">CYFUS_005400</name>
</gene>
<evidence type="ECO:0000313" key="6">
    <source>
        <dbReference type="EMBL" id="ATB39952.1"/>
    </source>
</evidence>
<dbReference type="EMBL" id="CP022098">
    <property type="protein sequence ID" value="ATB39952.1"/>
    <property type="molecule type" value="Genomic_DNA"/>
</dbReference>
<dbReference type="RefSeq" id="WP_095984307.1">
    <property type="nucleotide sequence ID" value="NZ_CP022098.1"/>
</dbReference>
<dbReference type="SUPFAM" id="SSF53041">
    <property type="entry name" value="Resolvase-like"/>
    <property type="match status" value="1"/>
</dbReference>
<dbReference type="KEGG" id="cfus:CYFUS_001139"/>
<feature type="domain" description="Resolvase/invertase-type recombinase catalytic" evidence="3">
    <location>
        <begin position="13"/>
        <end position="164"/>
    </location>
</feature>
<dbReference type="InterPro" id="IPR025827">
    <property type="entry name" value="Zn_ribbon_recom_dom"/>
</dbReference>
<dbReference type="GO" id="GO:0000150">
    <property type="term" value="F:DNA strand exchange activity"/>
    <property type="evidence" value="ECO:0007669"/>
    <property type="project" value="InterPro"/>
</dbReference>
<evidence type="ECO:0000313" key="5">
    <source>
        <dbReference type="EMBL" id="ATB35725.1"/>
    </source>
</evidence>
<keyword evidence="1" id="KW-0175">Coiled coil</keyword>
<dbReference type="PROSITE" id="PS51736">
    <property type="entry name" value="RECOMBINASES_3"/>
    <property type="match status" value="1"/>
</dbReference>
<dbReference type="Pfam" id="PF00239">
    <property type="entry name" value="Resolvase"/>
    <property type="match status" value="1"/>
</dbReference>
<dbReference type="PANTHER" id="PTHR30461:SF23">
    <property type="entry name" value="DNA RECOMBINASE-RELATED"/>
    <property type="match status" value="1"/>
</dbReference>
<dbReference type="Proteomes" id="UP000217257">
    <property type="component" value="Chromosome"/>
</dbReference>
<dbReference type="Gene3D" id="3.90.1750.20">
    <property type="entry name" value="Putative Large Serine Recombinase, Chain B, Domain 2"/>
    <property type="match status" value="1"/>
</dbReference>
<evidence type="ECO:0000256" key="2">
    <source>
        <dbReference type="SAM" id="MobiDB-lite"/>
    </source>
</evidence>
<dbReference type="InterPro" id="IPR050639">
    <property type="entry name" value="SSR_resolvase"/>
</dbReference>
<dbReference type="InterPro" id="IPR011109">
    <property type="entry name" value="DNA_bind_recombinase_dom"/>
</dbReference>
<dbReference type="KEGG" id="cfus:CYFUS_005400"/>
<accession>A0A250IVF1</accession>
<dbReference type="Gene3D" id="3.40.50.1390">
    <property type="entry name" value="Resolvase, N-terminal catalytic domain"/>
    <property type="match status" value="1"/>
</dbReference>
<evidence type="ECO:0000259" key="4">
    <source>
        <dbReference type="PROSITE" id="PS51737"/>
    </source>
</evidence>
<dbReference type="InterPro" id="IPR006119">
    <property type="entry name" value="Resolv_N"/>
</dbReference>
<dbReference type="Pfam" id="PF07508">
    <property type="entry name" value="Recombinase"/>
    <property type="match status" value="1"/>
</dbReference>
<proteinExistence type="predicted"/>